<feature type="compositionally biased region" description="Low complexity" evidence="1">
    <location>
        <begin position="212"/>
        <end position="234"/>
    </location>
</feature>
<feature type="compositionally biased region" description="Polar residues" evidence="1">
    <location>
        <begin position="161"/>
        <end position="175"/>
    </location>
</feature>
<sequence length="295" mass="32215">MPSPIDAIAVQAQKGPLTETEMQVLQRASARDLRYKVLGGALGCAFGYYFTRRNPSLAVKGFMILFNGAFVSSLSAGLATLKNFRELSDASKYPHIHAAMKDLSQELARSRGTHGVQRKANIKDLPPSMTEEERAMRAHEGMLFDKELGSFGEGYSHEQSDSQYSFGNPALQQGTDAHPVLDTVNTQAPTAWDSIRKANGPPENAWNKVRKQSTSQQQQPQQQSSPSQQSASSQLAGAWSKAGQHDHNEGSSLDSSADWAPGAPALKSDEFPRSREDFEEASRTTTTKYGDSVYS</sequence>
<dbReference type="Proteomes" id="UP001150907">
    <property type="component" value="Unassembled WGS sequence"/>
</dbReference>
<feature type="region of interest" description="Disordered" evidence="1">
    <location>
        <begin position="190"/>
        <end position="295"/>
    </location>
</feature>
<proteinExistence type="predicted"/>
<protein>
    <submittedName>
        <fullName evidence="2">Uncharacterized protein</fullName>
    </submittedName>
</protein>
<feature type="region of interest" description="Disordered" evidence="1">
    <location>
        <begin position="150"/>
        <end position="176"/>
    </location>
</feature>
<evidence type="ECO:0000313" key="2">
    <source>
        <dbReference type="EMBL" id="KAJ1997741.1"/>
    </source>
</evidence>
<feature type="compositionally biased region" description="Polar residues" evidence="1">
    <location>
        <begin position="283"/>
        <end position="295"/>
    </location>
</feature>
<keyword evidence="3" id="KW-1185">Reference proteome</keyword>
<name>A0A9W8ECS9_9FUNG</name>
<gene>
    <name evidence="2" type="ORF">H4R26_005721</name>
</gene>
<organism evidence="2 3">
    <name type="scientific">Coemansia thaxteri</name>
    <dbReference type="NCBI Taxonomy" id="2663907"/>
    <lineage>
        <taxon>Eukaryota</taxon>
        <taxon>Fungi</taxon>
        <taxon>Fungi incertae sedis</taxon>
        <taxon>Zoopagomycota</taxon>
        <taxon>Kickxellomycotina</taxon>
        <taxon>Kickxellomycetes</taxon>
        <taxon>Kickxellales</taxon>
        <taxon>Kickxellaceae</taxon>
        <taxon>Coemansia</taxon>
    </lineage>
</organism>
<accession>A0A9W8ECS9</accession>
<dbReference type="AlphaFoldDB" id="A0A9W8ECS9"/>
<dbReference type="EMBL" id="JANBQF010001219">
    <property type="protein sequence ID" value="KAJ1997741.1"/>
    <property type="molecule type" value="Genomic_DNA"/>
</dbReference>
<reference evidence="2" key="1">
    <citation type="submission" date="2022-07" db="EMBL/GenBank/DDBJ databases">
        <title>Phylogenomic reconstructions and comparative analyses of Kickxellomycotina fungi.</title>
        <authorList>
            <person name="Reynolds N.K."/>
            <person name="Stajich J.E."/>
            <person name="Barry K."/>
            <person name="Grigoriev I.V."/>
            <person name="Crous P."/>
            <person name="Smith M.E."/>
        </authorList>
    </citation>
    <scope>NUCLEOTIDE SEQUENCE</scope>
    <source>
        <strain evidence="2">IMI 214461</strain>
    </source>
</reference>
<evidence type="ECO:0000313" key="3">
    <source>
        <dbReference type="Proteomes" id="UP001150907"/>
    </source>
</evidence>
<evidence type="ECO:0000256" key="1">
    <source>
        <dbReference type="SAM" id="MobiDB-lite"/>
    </source>
</evidence>
<comment type="caution">
    <text evidence="2">The sequence shown here is derived from an EMBL/GenBank/DDBJ whole genome shotgun (WGS) entry which is preliminary data.</text>
</comment>
<feature type="compositionally biased region" description="Basic and acidic residues" evidence="1">
    <location>
        <begin position="267"/>
        <end position="282"/>
    </location>
</feature>
<dbReference type="OrthoDB" id="5550032at2759"/>